<dbReference type="EnsemblMetazoa" id="GPPI004419-RA">
    <property type="protein sequence ID" value="GPPI004419-PA"/>
    <property type="gene ID" value="GPPI004419"/>
</dbReference>
<sequence>LLQKHTEVCWLAEEVKIRREKNVIPYVKKKPIIKPLPYKLPSCPVREMCSDVYKSAQLHMSACCAWSACVNNVAEHTTCTYANIIITSSLP</sequence>
<organism evidence="1 2">
    <name type="scientific">Glossina palpalis gambiensis</name>
    <dbReference type="NCBI Taxonomy" id="67801"/>
    <lineage>
        <taxon>Eukaryota</taxon>
        <taxon>Metazoa</taxon>
        <taxon>Ecdysozoa</taxon>
        <taxon>Arthropoda</taxon>
        <taxon>Hexapoda</taxon>
        <taxon>Insecta</taxon>
        <taxon>Pterygota</taxon>
        <taxon>Neoptera</taxon>
        <taxon>Endopterygota</taxon>
        <taxon>Diptera</taxon>
        <taxon>Brachycera</taxon>
        <taxon>Muscomorpha</taxon>
        <taxon>Hippoboscoidea</taxon>
        <taxon>Glossinidae</taxon>
        <taxon>Glossina</taxon>
    </lineage>
</organism>
<evidence type="ECO:0000313" key="1">
    <source>
        <dbReference type="EnsemblMetazoa" id="GPPI004419-PA"/>
    </source>
</evidence>
<proteinExistence type="predicted"/>
<keyword evidence="2" id="KW-1185">Reference proteome</keyword>
<dbReference type="Proteomes" id="UP000092460">
    <property type="component" value="Unassembled WGS sequence"/>
</dbReference>
<dbReference type="EMBL" id="JXJN01001637">
    <property type="status" value="NOT_ANNOTATED_CDS"/>
    <property type="molecule type" value="Genomic_DNA"/>
</dbReference>
<dbReference type="AlphaFoldDB" id="A0A1B0AQ15"/>
<name>A0A1B0AQ15_9MUSC</name>
<dbReference type="VEuPathDB" id="VectorBase:GPPI004419"/>
<accession>A0A1B0AQ15</accession>
<evidence type="ECO:0000313" key="2">
    <source>
        <dbReference type="Proteomes" id="UP000092460"/>
    </source>
</evidence>
<reference evidence="2" key="1">
    <citation type="submission" date="2015-01" db="EMBL/GenBank/DDBJ databases">
        <authorList>
            <person name="Aksoy S."/>
            <person name="Warren W."/>
            <person name="Wilson R.K."/>
        </authorList>
    </citation>
    <scope>NUCLEOTIDE SEQUENCE [LARGE SCALE GENOMIC DNA]</scope>
    <source>
        <strain evidence="2">IAEA</strain>
    </source>
</reference>
<reference evidence="1" key="2">
    <citation type="submission" date="2020-05" db="UniProtKB">
        <authorList>
            <consortium name="EnsemblMetazoa"/>
        </authorList>
    </citation>
    <scope>IDENTIFICATION</scope>
    <source>
        <strain evidence="1">IAEA</strain>
    </source>
</reference>
<protein>
    <submittedName>
        <fullName evidence="1">Uncharacterized protein</fullName>
    </submittedName>
</protein>